<reference evidence="1" key="1">
    <citation type="submission" date="2018-12" db="EMBL/GenBank/DDBJ databases">
        <authorList>
            <person name="Will S."/>
            <person name="Neumann-Schaal M."/>
            <person name="Henke P."/>
        </authorList>
    </citation>
    <scope>NUCLEOTIDE SEQUENCE</scope>
    <source>
        <strain evidence="1">PCC 7102</strain>
    </source>
</reference>
<dbReference type="SUPFAM" id="SSF52047">
    <property type="entry name" value="RNI-like"/>
    <property type="match status" value="1"/>
</dbReference>
<proteinExistence type="predicted"/>
<reference evidence="1" key="2">
    <citation type="journal article" date="2019" name="Genome Biol. Evol.">
        <title>Day and night: Metabolic profiles and evolutionary relationships of six axenic non-marine cyanobacteria.</title>
        <authorList>
            <person name="Will S.E."/>
            <person name="Henke P."/>
            <person name="Boedeker C."/>
            <person name="Huang S."/>
            <person name="Brinkmann H."/>
            <person name="Rohde M."/>
            <person name="Jarek M."/>
            <person name="Friedl T."/>
            <person name="Seufert S."/>
            <person name="Schumacher M."/>
            <person name="Overmann J."/>
            <person name="Neumann-Schaal M."/>
            <person name="Petersen J."/>
        </authorList>
    </citation>
    <scope>NUCLEOTIDE SEQUENCE [LARGE SCALE GENOMIC DNA]</scope>
    <source>
        <strain evidence="1">PCC 7102</strain>
    </source>
</reference>
<accession>A0A3S1CGA3</accession>
<dbReference type="EMBL" id="RSCL01000017">
    <property type="protein sequence ID" value="RUT02130.1"/>
    <property type="molecule type" value="Genomic_DNA"/>
</dbReference>
<organism evidence="1 2">
    <name type="scientific">Dulcicalothrix desertica PCC 7102</name>
    <dbReference type="NCBI Taxonomy" id="232991"/>
    <lineage>
        <taxon>Bacteria</taxon>
        <taxon>Bacillati</taxon>
        <taxon>Cyanobacteriota</taxon>
        <taxon>Cyanophyceae</taxon>
        <taxon>Nostocales</taxon>
        <taxon>Calotrichaceae</taxon>
        <taxon>Dulcicalothrix</taxon>
    </lineage>
</organism>
<protein>
    <submittedName>
        <fullName evidence="1">Uncharacterized protein</fullName>
    </submittedName>
</protein>
<comment type="caution">
    <text evidence="1">The sequence shown here is derived from an EMBL/GenBank/DDBJ whole genome shotgun (WGS) entry which is preliminary data.</text>
</comment>
<sequence length="425" mass="47126">MSKSNQPRDFDAVLSSKTAPPPIDGIVLGGILGAKTRLLSPDIKVRRTALSEAINYGEPGLDLVIQALQAESKQLQRTAYSLLKKRDEEKVKQALQNYIPWNLEERLRRYPGYRGDNVSIFANRQVENFVPEVGITNPINTAYALRCEYDEEESAVDKLEELLQHPSSGTLEALIIGAWSGEVTDYSSSAIIEALVAASYKLINLKALFIGDIHYQESEISWILQSDVSPILQAYPNLEILQVRGGTGLEFSSVQHDNLEALIVETGGLNADTIAQICTCNFPNLTHLELWLGSPEYGGNSSTYDLLPILTELVFPNLIYLGLRNSIYSNDIAETVINSPLIDAIKILDLSMGTLTDKGADILLTSPGVRQLDILNISENYLSDDKVALLSLQQSRGNFNVCVMTNEQKKDDYEEEDYRYCSVAE</sequence>
<dbReference type="InterPro" id="IPR047722">
    <property type="entry name" value="STM4015-like"/>
</dbReference>
<dbReference type="InterPro" id="IPR032675">
    <property type="entry name" value="LRR_dom_sf"/>
</dbReference>
<evidence type="ECO:0000313" key="2">
    <source>
        <dbReference type="Proteomes" id="UP000271624"/>
    </source>
</evidence>
<dbReference type="RefSeq" id="WP_127084409.1">
    <property type="nucleotide sequence ID" value="NZ_RSCL01000017.1"/>
</dbReference>
<name>A0A3S1CGA3_9CYAN</name>
<dbReference type="Gene3D" id="3.80.10.10">
    <property type="entry name" value="Ribonuclease Inhibitor"/>
    <property type="match status" value="1"/>
</dbReference>
<keyword evidence="2" id="KW-1185">Reference proteome</keyword>
<evidence type="ECO:0000313" key="1">
    <source>
        <dbReference type="EMBL" id="RUT02130.1"/>
    </source>
</evidence>
<gene>
    <name evidence="1" type="ORF">DSM106972_062050</name>
</gene>
<dbReference type="AlphaFoldDB" id="A0A3S1CGA3"/>
<dbReference type="NCBIfam" id="NF038076">
    <property type="entry name" value="fam_STM4015"/>
    <property type="match status" value="1"/>
</dbReference>
<dbReference type="Proteomes" id="UP000271624">
    <property type="component" value="Unassembled WGS sequence"/>
</dbReference>
<dbReference type="OrthoDB" id="571184at2"/>